<feature type="region of interest" description="Disordered" evidence="4">
    <location>
        <begin position="257"/>
        <end position="281"/>
    </location>
</feature>
<evidence type="ECO:0000256" key="4">
    <source>
        <dbReference type="SAM" id="MobiDB-lite"/>
    </source>
</evidence>
<dbReference type="AlphaFoldDB" id="A0AA39XAH3"/>
<dbReference type="InterPro" id="IPR011009">
    <property type="entry name" value="Kinase-like_dom_sf"/>
</dbReference>
<dbReference type="SUPFAM" id="SSF56112">
    <property type="entry name" value="Protein kinase-like (PK-like)"/>
    <property type="match status" value="1"/>
</dbReference>
<dbReference type="PANTHER" id="PTHR38248">
    <property type="entry name" value="FUNK1 6"/>
    <property type="match status" value="1"/>
</dbReference>
<evidence type="ECO:0000256" key="1">
    <source>
        <dbReference type="ARBA" id="ARBA00012513"/>
    </source>
</evidence>
<dbReference type="EC" id="2.7.11.1" evidence="1"/>
<name>A0AA39XAH3_9PEZI</name>
<dbReference type="InterPro" id="IPR040976">
    <property type="entry name" value="Pkinase_fungal"/>
</dbReference>
<evidence type="ECO:0000256" key="3">
    <source>
        <dbReference type="ARBA" id="ARBA00048679"/>
    </source>
</evidence>
<evidence type="ECO:0000313" key="6">
    <source>
        <dbReference type="EMBL" id="KAK0630347.1"/>
    </source>
</evidence>
<evidence type="ECO:0000313" key="7">
    <source>
        <dbReference type="Proteomes" id="UP001174934"/>
    </source>
</evidence>
<dbReference type="PROSITE" id="PS00109">
    <property type="entry name" value="PROTEIN_KINASE_TYR"/>
    <property type="match status" value="1"/>
</dbReference>
<evidence type="ECO:0000256" key="2">
    <source>
        <dbReference type="ARBA" id="ARBA00047899"/>
    </source>
</evidence>
<reference evidence="6" key="1">
    <citation type="submission" date="2023-06" db="EMBL/GenBank/DDBJ databases">
        <title>Genome-scale phylogeny and comparative genomics of the fungal order Sordariales.</title>
        <authorList>
            <consortium name="Lawrence Berkeley National Laboratory"/>
            <person name="Hensen N."/>
            <person name="Bonometti L."/>
            <person name="Westerberg I."/>
            <person name="Brannstrom I.O."/>
            <person name="Guillou S."/>
            <person name="Cros-Aarteil S."/>
            <person name="Calhoun S."/>
            <person name="Haridas S."/>
            <person name="Kuo A."/>
            <person name="Mondo S."/>
            <person name="Pangilinan J."/>
            <person name="Riley R."/>
            <person name="LaButti K."/>
            <person name="Andreopoulos B."/>
            <person name="Lipzen A."/>
            <person name="Chen C."/>
            <person name="Yanf M."/>
            <person name="Daum C."/>
            <person name="Ng V."/>
            <person name="Clum A."/>
            <person name="Steindorff A."/>
            <person name="Ohm R."/>
            <person name="Martin F."/>
            <person name="Silar P."/>
            <person name="Natvig D."/>
            <person name="Lalanne C."/>
            <person name="Gautier V."/>
            <person name="Ament-velasquez S.L."/>
            <person name="Kruys A."/>
            <person name="Hutchinson M.I."/>
            <person name="Powell A.J."/>
            <person name="Barry K."/>
            <person name="Miller A.N."/>
            <person name="Grigoriev I.V."/>
            <person name="Debuchy R."/>
            <person name="Gladieux P."/>
            <person name="Thoren M.H."/>
            <person name="Johannesson H."/>
        </authorList>
    </citation>
    <scope>NUCLEOTIDE SEQUENCE</scope>
    <source>
        <strain evidence="6">SMH3391-2</strain>
    </source>
</reference>
<dbReference type="InterPro" id="IPR008266">
    <property type="entry name" value="Tyr_kinase_AS"/>
</dbReference>
<proteinExistence type="predicted"/>
<dbReference type="EMBL" id="JAULSR010000002">
    <property type="protein sequence ID" value="KAK0630347.1"/>
    <property type="molecule type" value="Genomic_DNA"/>
</dbReference>
<protein>
    <recommendedName>
        <fullName evidence="1">non-specific serine/threonine protein kinase</fullName>
        <ecNumber evidence="1">2.7.11.1</ecNumber>
    </recommendedName>
</protein>
<organism evidence="6 7">
    <name type="scientific">Bombardia bombarda</name>
    <dbReference type="NCBI Taxonomy" id="252184"/>
    <lineage>
        <taxon>Eukaryota</taxon>
        <taxon>Fungi</taxon>
        <taxon>Dikarya</taxon>
        <taxon>Ascomycota</taxon>
        <taxon>Pezizomycotina</taxon>
        <taxon>Sordariomycetes</taxon>
        <taxon>Sordariomycetidae</taxon>
        <taxon>Sordariales</taxon>
        <taxon>Lasiosphaeriaceae</taxon>
        <taxon>Bombardia</taxon>
    </lineage>
</organism>
<dbReference type="Proteomes" id="UP001174934">
    <property type="component" value="Unassembled WGS sequence"/>
</dbReference>
<dbReference type="PANTHER" id="PTHR38248:SF2">
    <property type="entry name" value="FUNK1 11"/>
    <property type="match status" value="1"/>
</dbReference>
<keyword evidence="7" id="KW-1185">Reference proteome</keyword>
<dbReference type="Pfam" id="PF17667">
    <property type="entry name" value="Pkinase_fungal"/>
    <property type="match status" value="1"/>
</dbReference>
<comment type="caution">
    <text evidence="6">The sequence shown here is derived from an EMBL/GenBank/DDBJ whole genome shotgun (WGS) entry which is preliminary data.</text>
</comment>
<feature type="domain" description="Fungal-type protein kinase" evidence="5">
    <location>
        <begin position="98"/>
        <end position="385"/>
    </location>
</feature>
<comment type="catalytic activity">
    <reaction evidence="3">
        <text>L-seryl-[protein] + ATP = O-phospho-L-seryl-[protein] + ADP + H(+)</text>
        <dbReference type="Rhea" id="RHEA:17989"/>
        <dbReference type="Rhea" id="RHEA-COMP:9863"/>
        <dbReference type="Rhea" id="RHEA-COMP:11604"/>
        <dbReference type="ChEBI" id="CHEBI:15378"/>
        <dbReference type="ChEBI" id="CHEBI:29999"/>
        <dbReference type="ChEBI" id="CHEBI:30616"/>
        <dbReference type="ChEBI" id="CHEBI:83421"/>
        <dbReference type="ChEBI" id="CHEBI:456216"/>
        <dbReference type="EC" id="2.7.11.1"/>
    </reaction>
</comment>
<dbReference type="GO" id="GO:0004674">
    <property type="term" value="F:protein serine/threonine kinase activity"/>
    <property type="evidence" value="ECO:0007669"/>
    <property type="project" value="UniProtKB-EC"/>
</dbReference>
<accession>A0AA39XAH3</accession>
<gene>
    <name evidence="6" type="ORF">B0T17DRAFT_589894</name>
</gene>
<evidence type="ECO:0000259" key="5">
    <source>
        <dbReference type="Pfam" id="PF17667"/>
    </source>
</evidence>
<comment type="catalytic activity">
    <reaction evidence="2">
        <text>L-threonyl-[protein] + ATP = O-phospho-L-threonyl-[protein] + ADP + H(+)</text>
        <dbReference type="Rhea" id="RHEA:46608"/>
        <dbReference type="Rhea" id="RHEA-COMP:11060"/>
        <dbReference type="Rhea" id="RHEA-COMP:11605"/>
        <dbReference type="ChEBI" id="CHEBI:15378"/>
        <dbReference type="ChEBI" id="CHEBI:30013"/>
        <dbReference type="ChEBI" id="CHEBI:30616"/>
        <dbReference type="ChEBI" id="CHEBI:61977"/>
        <dbReference type="ChEBI" id="CHEBI:456216"/>
        <dbReference type="EC" id="2.7.11.1"/>
    </reaction>
</comment>
<sequence>MARTYCRLISSSMVGRRSDDAHIWDQVYKVVTESTPPPRLITSSVQQTPWAHNTGSFANTSGYRKDVDKLDVGFVDNPRAKKNSRYHWSHNYPYTGRIKKQSFDRLGGIASEQFDINKDGLQFISTVLGFHWMSKEELGFDPTIMTANDKRFIEIKRDNLTKRLIINKVMRRIRCIASRATTCWKAHREGHPQTPLVIEDSWQYPERNEKGELIREATNQSVINVTQYYYHETVQIHGTDDDIRNNVRRGLDVTTATTYQPGRSMPPPSIIASGPSRKASDPVRHLSRRLASTHHRIGCIDDYRKPIYKASSRSALLAALESCIKRHESLWRKAGLLHRDISINNLMINEDDDNLSWSSFLIDLDLAIREQREGTSGAKSNTGTRICGQ</sequence>